<organism evidence="2 3">
    <name type="scientific">Streptomyces xanthophaeus</name>
    <dbReference type="NCBI Taxonomy" id="67385"/>
    <lineage>
        <taxon>Bacteria</taxon>
        <taxon>Bacillati</taxon>
        <taxon>Actinomycetota</taxon>
        <taxon>Actinomycetes</taxon>
        <taxon>Kitasatosporales</taxon>
        <taxon>Streptomycetaceae</taxon>
        <taxon>Streptomyces</taxon>
    </lineage>
</organism>
<sequence length="80" mass="8510">MSETEAERPESVQQPPAAVESAAPDRLGPCRCGAGSPFADGVVELRKRRGPGTSSTSVDAAHWLELLARRAADRAERPRA</sequence>
<comment type="caution">
    <text evidence="2">The sequence shown here is derived from an EMBL/GenBank/DDBJ whole genome shotgun (WGS) entry which is preliminary data.</text>
</comment>
<dbReference type="EMBL" id="BNEE01000006">
    <property type="protein sequence ID" value="GHI86191.1"/>
    <property type="molecule type" value="Genomic_DNA"/>
</dbReference>
<evidence type="ECO:0000313" key="2">
    <source>
        <dbReference type="EMBL" id="GHI86191.1"/>
    </source>
</evidence>
<accession>A0A919GWY6</accession>
<proteinExistence type="predicted"/>
<feature type="region of interest" description="Disordered" evidence="1">
    <location>
        <begin position="1"/>
        <end position="30"/>
    </location>
</feature>
<dbReference type="AlphaFoldDB" id="A0A919GWY6"/>
<protein>
    <submittedName>
        <fullName evidence="2">Uncharacterized protein</fullName>
    </submittedName>
</protein>
<reference evidence="2" key="1">
    <citation type="submission" date="2020-09" db="EMBL/GenBank/DDBJ databases">
        <title>Whole genome shotgun sequence of Streptomyces xanthophaeus NBRC 12829.</title>
        <authorList>
            <person name="Komaki H."/>
            <person name="Tamura T."/>
        </authorList>
    </citation>
    <scope>NUCLEOTIDE SEQUENCE</scope>
    <source>
        <strain evidence="2">NBRC 12829</strain>
    </source>
</reference>
<dbReference type="Proteomes" id="UP000600026">
    <property type="component" value="Unassembled WGS sequence"/>
</dbReference>
<evidence type="ECO:0000313" key="3">
    <source>
        <dbReference type="Proteomes" id="UP000600026"/>
    </source>
</evidence>
<feature type="compositionally biased region" description="Basic and acidic residues" evidence="1">
    <location>
        <begin position="1"/>
        <end position="10"/>
    </location>
</feature>
<dbReference type="RefSeq" id="WP_031143338.1">
    <property type="nucleotide sequence ID" value="NZ_BNEE01000006.1"/>
</dbReference>
<gene>
    <name evidence="2" type="ORF">Sxan_35550</name>
</gene>
<name>A0A919GWY6_9ACTN</name>
<evidence type="ECO:0000256" key="1">
    <source>
        <dbReference type="SAM" id="MobiDB-lite"/>
    </source>
</evidence>
<keyword evidence="3" id="KW-1185">Reference proteome</keyword>